<organism evidence="1">
    <name type="scientific">Homo sapiens</name>
    <name type="common">Human</name>
    <dbReference type="NCBI Taxonomy" id="9606"/>
    <lineage>
        <taxon>Eukaryota</taxon>
        <taxon>Metazoa</taxon>
        <taxon>Chordata</taxon>
        <taxon>Craniata</taxon>
        <taxon>Vertebrata</taxon>
        <taxon>Euteleostomi</taxon>
        <taxon>Mammalia</taxon>
        <taxon>Eutheria</taxon>
        <taxon>Euarchontoglires</taxon>
        <taxon>Primates</taxon>
        <taxon>Haplorrhini</taxon>
        <taxon>Catarrhini</taxon>
        <taxon>Hominidae</taxon>
        <taxon>Homo</taxon>
    </lineage>
</organism>
<gene>
    <name evidence="1" type="primary">UBR7</name>
</gene>
<evidence type="ECO:0000313" key="1">
    <source>
        <dbReference type="EMBL" id="CCQ43904.1"/>
    </source>
</evidence>
<proteinExistence type="predicted"/>
<dbReference type="OrthoDB" id="10262564at2759"/>
<reference evidence="1" key="1">
    <citation type="journal article" date="2013" name="PLoS ONE">
        <title>Direct detection of alternative open reading frames translation products in human significantly expands the proteome.</title>
        <authorList>
            <person name="Vanderperre B."/>
            <person name="Lucier J.-F."/>
            <person name="Motard J."/>
            <person name="Tremblay G."/>
            <person name="Vanderperre S."/>
            <person name="Wisztorski M."/>
            <person name="Salzet M."/>
            <person name="Boisvert F.-M."/>
            <person name="Roucou X."/>
        </authorList>
    </citation>
    <scope>NUCLEOTIDE SEQUENCE</scope>
</reference>
<dbReference type="AlphaFoldDB" id="L8E9R4"/>
<name>L8E9R4_HUMAN</name>
<sequence>MTGLRKQAFVMNFTNTVQVKFSFMILLALELEFQYCSAHRASWRTFARILVPSLLPRKQTGSHPCEILVVYEVLWIS</sequence>
<protein>
    <submittedName>
        <fullName evidence="1">Alternative protein UBR7</fullName>
    </submittedName>
</protein>
<dbReference type="EMBL" id="HF584407">
    <property type="protein sequence ID" value="CCQ43904.1"/>
    <property type="molecule type" value="Genomic_DNA"/>
</dbReference>
<dbReference type="ChiTaRS" id="UBR7">
    <property type="organism name" value="human"/>
</dbReference>
<accession>L8E9R4</accession>